<feature type="domain" description="Luciferase-like" evidence="2">
    <location>
        <begin position="12"/>
        <end position="317"/>
    </location>
</feature>
<dbReference type="InterPro" id="IPR050564">
    <property type="entry name" value="F420-G6PD/mer"/>
</dbReference>
<dbReference type="SUPFAM" id="SSF51679">
    <property type="entry name" value="Bacterial luciferase-like"/>
    <property type="match status" value="1"/>
</dbReference>
<dbReference type="CDD" id="cd01097">
    <property type="entry name" value="Tetrahydromethanopterin_reductase"/>
    <property type="match status" value="1"/>
</dbReference>
<dbReference type="InterPro" id="IPR019951">
    <property type="entry name" value="F420_OxRdatse_Rv3520c_pred"/>
</dbReference>
<dbReference type="PANTHER" id="PTHR43244">
    <property type="match status" value="1"/>
</dbReference>
<dbReference type="InterPro" id="IPR036661">
    <property type="entry name" value="Luciferase-like_sf"/>
</dbReference>
<proteinExistence type="predicted"/>
<sequence length="345" mass="36508">MRLALNLGYMVGGETPADQLALVQRAEALGYDSVWAAEAYGADVVTLLSWLAAQTSTIHVGSAVMQIPGRTPANTAMTAAGLQNLSGGRFRLGLGVSGPQVSEGWHGVPFAKPLGRTRDYVAIVRKALARETVEYAGEHFHLPLPGTEGKGLKLMVRPVAPVPIYLAGTGPKNLELTGEIADGWLGLFYAAGFAHEQLDALSTGRAKADKDMSDFDVQASFPLVVGEDVAACADPVRTYAALYVGGMGSRKNNFYNNLAVRMGYAAEAAEIQELYLTGRQREAMGTVPQEFIDDTSLLGDQARLADRLAALAESGLTTCAATPVGRDMDAKLAALETLAEAHRAL</sequence>
<dbReference type="PANTHER" id="PTHR43244:SF1">
    <property type="entry name" value="5,10-METHYLENETETRAHYDROMETHANOPTERIN REDUCTASE"/>
    <property type="match status" value="1"/>
</dbReference>
<keyword evidence="4" id="KW-1185">Reference proteome</keyword>
<accession>A0ABZ3FPS0</accession>
<reference evidence="3 4" key="1">
    <citation type="submission" date="2024-04" db="EMBL/GenBank/DDBJ databases">
        <title>Isolation of an actinomycete strain from pig manure.</title>
        <authorList>
            <person name="Gong T."/>
            <person name="Yu Z."/>
            <person name="An M."/>
            <person name="Wei C."/>
            <person name="Yang W."/>
            <person name="Liu L."/>
        </authorList>
    </citation>
    <scope>NUCLEOTIDE SEQUENCE [LARGE SCALE GENOMIC DNA]</scope>
    <source>
        <strain evidence="3 4">ZF39</strain>
    </source>
</reference>
<dbReference type="NCBIfam" id="TIGR03559">
    <property type="entry name" value="F420_Rv3520c"/>
    <property type="match status" value="1"/>
</dbReference>
<protein>
    <submittedName>
        <fullName evidence="3">LLM class F420-dependent oxidoreductase</fullName>
    </submittedName>
</protein>
<organism evidence="3 4">
    <name type="scientific">Ammonicoccus fulvus</name>
    <dbReference type="NCBI Taxonomy" id="3138240"/>
    <lineage>
        <taxon>Bacteria</taxon>
        <taxon>Bacillati</taxon>
        <taxon>Actinomycetota</taxon>
        <taxon>Actinomycetes</taxon>
        <taxon>Propionibacteriales</taxon>
        <taxon>Propionibacteriaceae</taxon>
        <taxon>Ammonicoccus</taxon>
    </lineage>
</organism>
<dbReference type="Proteomes" id="UP001442841">
    <property type="component" value="Chromosome"/>
</dbReference>
<evidence type="ECO:0000313" key="4">
    <source>
        <dbReference type="Proteomes" id="UP001442841"/>
    </source>
</evidence>
<dbReference type="Gene3D" id="3.20.20.30">
    <property type="entry name" value="Luciferase-like domain"/>
    <property type="match status" value="1"/>
</dbReference>
<evidence type="ECO:0000259" key="2">
    <source>
        <dbReference type="Pfam" id="PF00296"/>
    </source>
</evidence>
<dbReference type="Pfam" id="PF00296">
    <property type="entry name" value="Bac_luciferase"/>
    <property type="match status" value="1"/>
</dbReference>
<evidence type="ECO:0000256" key="1">
    <source>
        <dbReference type="ARBA" id="ARBA00023002"/>
    </source>
</evidence>
<evidence type="ECO:0000313" key="3">
    <source>
        <dbReference type="EMBL" id="XAN08071.1"/>
    </source>
</evidence>
<keyword evidence="1" id="KW-0560">Oxidoreductase</keyword>
<dbReference type="EMBL" id="CP154795">
    <property type="protein sequence ID" value="XAN08071.1"/>
    <property type="molecule type" value="Genomic_DNA"/>
</dbReference>
<dbReference type="RefSeq" id="WP_425309524.1">
    <property type="nucleotide sequence ID" value="NZ_CP154795.1"/>
</dbReference>
<dbReference type="InterPro" id="IPR011251">
    <property type="entry name" value="Luciferase-like_dom"/>
</dbReference>
<name>A0ABZ3FPS0_9ACTN</name>
<gene>
    <name evidence="3" type="ORF">AADG42_12410</name>
</gene>